<evidence type="ECO:0000256" key="1">
    <source>
        <dbReference type="ARBA" id="ARBA00008061"/>
    </source>
</evidence>
<sequence>MTMRPAPPPQWLTDAVLYQIYPQSFADSNGDGIGDLAGITQRLDYLKWLGVTALWLNPCFTSPFFDAGYDVADYQQVAPRYGGNDDLVALIDAAHRRGMRVLLDLVAGHTSDQHPWFTASAAGTDGEYADRYIWTPSREIQPDGFHSSPGERDGSYLRNFFVSQPALNFGYARENPAEPWRQPPKAPGPRANREALRQVMAYWLDRGADGFRVDMASSLVKDDTDGTWTGELWREMRDWLDRRYPDAALVSEWGEPAAAVPAGFHLDFFLHFKGRAYRSLVDNAAGVQVPEWEAGPCYFDEQGNGSATEFLDAWDKVAPAIDGIGHVCLQTSNHDFPRLACGSRSGPQLDPAMVFMLTWPSVPSIYYGDEIGMRYVPDLPVKEGSTLGETYNRAGSRTPMQWDDGPNAGFSAGDPEDLYLPVDPDAQRPTVAAQLAERGSLLHLTRRLIALRRTNPAFGPRGQVEVLAGRDGGYPLVYLRSHEGQRFLVAVNPRSEAAFAALPVHGVAEPVLHRGAVLREGGVELEGFGYGVWPMND</sequence>
<protein>
    <submittedName>
        <fullName evidence="3">Alpha-amylase family glycosyl hydrolase</fullName>
    </submittedName>
</protein>
<dbReference type="Gene3D" id="3.90.400.10">
    <property type="entry name" value="Oligo-1,6-glucosidase, Domain 2"/>
    <property type="match status" value="1"/>
</dbReference>
<name>A0ABT6STN0_9ACTN</name>
<dbReference type="Pfam" id="PF00128">
    <property type="entry name" value="Alpha-amylase"/>
    <property type="match status" value="1"/>
</dbReference>
<comment type="caution">
    <text evidence="3">The sequence shown here is derived from an EMBL/GenBank/DDBJ whole genome shotgun (WGS) entry which is preliminary data.</text>
</comment>
<feature type="domain" description="Glycosyl hydrolase family 13 catalytic" evidence="2">
    <location>
        <begin position="19"/>
        <end position="397"/>
    </location>
</feature>
<dbReference type="SMART" id="SM00642">
    <property type="entry name" value="Aamy"/>
    <property type="match status" value="1"/>
</dbReference>
<dbReference type="Gene3D" id="3.20.20.80">
    <property type="entry name" value="Glycosidases"/>
    <property type="match status" value="1"/>
</dbReference>
<organism evidence="3 4">
    <name type="scientific">Streptomyces luteolus</name>
    <dbReference type="NCBI Taxonomy" id="3043615"/>
    <lineage>
        <taxon>Bacteria</taxon>
        <taxon>Bacillati</taxon>
        <taxon>Actinomycetota</taxon>
        <taxon>Actinomycetes</taxon>
        <taxon>Kitasatosporales</taxon>
        <taxon>Streptomycetaceae</taxon>
        <taxon>Streptomyces</taxon>
    </lineage>
</organism>
<dbReference type="InterPro" id="IPR006047">
    <property type="entry name" value="GH13_cat_dom"/>
</dbReference>
<dbReference type="EMBL" id="JASCIS010000007">
    <property type="protein sequence ID" value="MDI3418730.1"/>
    <property type="molecule type" value="Genomic_DNA"/>
</dbReference>
<dbReference type="PANTHER" id="PTHR10357:SF179">
    <property type="entry name" value="NEUTRAL AND BASIC AMINO ACID TRANSPORT PROTEIN RBAT"/>
    <property type="match status" value="1"/>
</dbReference>
<gene>
    <name evidence="3" type="ORF">QIT00_09160</name>
</gene>
<dbReference type="InterPro" id="IPR013780">
    <property type="entry name" value="Glyco_hydro_b"/>
</dbReference>
<dbReference type="InterPro" id="IPR045857">
    <property type="entry name" value="O16G_dom_2"/>
</dbReference>
<dbReference type="Gene3D" id="2.60.40.1180">
    <property type="entry name" value="Golgi alpha-mannosidase II"/>
    <property type="match status" value="1"/>
</dbReference>
<dbReference type="PANTHER" id="PTHR10357">
    <property type="entry name" value="ALPHA-AMYLASE FAMILY MEMBER"/>
    <property type="match status" value="1"/>
</dbReference>
<dbReference type="Proteomes" id="UP001237105">
    <property type="component" value="Unassembled WGS sequence"/>
</dbReference>
<evidence type="ECO:0000259" key="2">
    <source>
        <dbReference type="SMART" id="SM00642"/>
    </source>
</evidence>
<keyword evidence="3" id="KW-0378">Hydrolase</keyword>
<dbReference type="GO" id="GO:0016787">
    <property type="term" value="F:hydrolase activity"/>
    <property type="evidence" value="ECO:0007669"/>
    <property type="project" value="UniProtKB-KW"/>
</dbReference>
<evidence type="ECO:0000313" key="4">
    <source>
        <dbReference type="Proteomes" id="UP001237105"/>
    </source>
</evidence>
<accession>A0ABT6STN0</accession>
<keyword evidence="4" id="KW-1185">Reference proteome</keyword>
<dbReference type="InterPro" id="IPR017853">
    <property type="entry name" value="GH"/>
</dbReference>
<proteinExistence type="inferred from homology"/>
<dbReference type="RefSeq" id="WP_282534643.1">
    <property type="nucleotide sequence ID" value="NZ_JASCIS010000007.1"/>
</dbReference>
<reference evidence="3 4" key="1">
    <citation type="submission" date="2023-05" db="EMBL/GenBank/DDBJ databases">
        <title>Draft genome sequence of Streptomyces sp. B-S-A12 isolated from a cave soil in Thailand.</title>
        <authorList>
            <person name="Chamroensaksri N."/>
            <person name="Muangham S."/>
        </authorList>
    </citation>
    <scope>NUCLEOTIDE SEQUENCE [LARGE SCALE GENOMIC DNA]</scope>
    <source>
        <strain evidence="3 4">B-S-A12</strain>
    </source>
</reference>
<evidence type="ECO:0000313" key="3">
    <source>
        <dbReference type="EMBL" id="MDI3418730.1"/>
    </source>
</evidence>
<comment type="similarity">
    <text evidence="1">Belongs to the glycosyl hydrolase 13 family.</text>
</comment>
<dbReference type="SUPFAM" id="SSF51011">
    <property type="entry name" value="Glycosyl hydrolase domain"/>
    <property type="match status" value="1"/>
</dbReference>
<dbReference type="SUPFAM" id="SSF51445">
    <property type="entry name" value="(Trans)glycosidases"/>
    <property type="match status" value="1"/>
</dbReference>